<accession>A0A0D7BDZ2</accession>
<sequence>MSLSLPDLRSIVIGRLPTADPLRSLQLNEAVTYDSTPTERPCGFQRHCLSKIKAVLAVSEDRNLGDSAEGLLSISRGIMSVSQAIDIAVRIAIAIRTEQWFLNGNHRTALAALVFSLAEHGVILSSSFRAYHAYTILSARFHPGNESNSLNEAARADVTTRLKAYLHTRTYPITQSKILLNTHSRLSDYLLSHVLVIGGLSVTIERVEARMNELQALADKARWQERLEIWRSLDRRERTDLKLACYPYLDKGPLKLR</sequence>
<protein>
    <recommendedName>
        <fullName evidence="3">Fido domain-containing protein</fullName>
    </recommendedName>
</protein>
<dbReference type="EMBL" id="KN880503">
    <property type="protein sequence ID" value="KIY68399.1"/>
    <property type="molecule type" value="Genomic_DNA"/>
</dbReference>
<organism evidence="1 2">
    <name type="scientific">Cylindrobasidium torrendii FP15055 ss-10</name>
    <dbReference type="NCBI Taxonomy" id="1314674"/>
    <lineage>
        <taxon>Eukaryota</taxon>
        <taxon>Fungi</taxon>
        <taxon>Dikarya</taxon>
        <taxon>Basidiomycota</taxon>
        <taxon>Agaricomycotina</taxon>
        <taxon>Agaricomycetes</taxon>
        <taxon>Agaricomycetidae</taxon>
        <taxon>Agaricales</taxon>
        <taxon>Marasmiineae</taxon>
        <taxon>Physalacriaceae</taxon>
        <taxon>Cylindrobasidium</taxon>
    </lineage>
</organism>
<evidence type="ECO:0000313" key="2">
    <source>
        <dbReference type="Proteomes" id="UP000054007"/>
    </source>
</evidence>
<evidence type="ECO:0008006" key="3">
    <source>
        <dbReference type="Google" id="ProtNLM"/>
    </source>
</evidence>
<dbReference type="OrthoDB" id="3028896at2759"/>
<dbReference type="AlphaFoldDB" id="A0A0D7BDZ2"/>
<proteinExistence type="predicted"/>
<keyword evidence="2" id="KW-1185">Reference proteome</keyword>
<reference evidence="1 2" key="1">
    <citation type="journal article" date="2015" name="Fungal Genet. Biol.">
        <title>Evolution of novel wood decay mechanisms in Agaricales revealed by the genome sequences of Fistulina hepatica and Cylindrobasidium torrendii.</title>
        <authorList>
            <person name="Floudas D."/>
            <person name="Held B.W."/>
            <person name="Riley R."/>
            <person name="Nagy L.G."/>
            <person name="Koehler G."/>
            <person name="Ransdell A.S."/>
            <person name="Younus H."/>
            <person name="Chow J."/>
            <person name="Chiniquy J."/>
            <person name="Lipzen A."/>
            <person name="Tritt A."/>
            <person name="Sun H."/>
            <person name="Haridas S."/>
            <person name="LaButti K."/>
            <person name="Ohm R.A."/>
            <person name="Kues U."/>
            <person name="Blanchette R.A."/>
            <person name="Grigoriev I.V."/>
            <person name="Minto R.E."/>
            <person name="Hibbett D.S."/>
        </authorList>
    </citation>
    <scope>NUCLEOTIDE SEQUENCE [LARGE SCALE GENOMIC DNA]</scope>
    <source>
        <strain evidence="1 2">FP15055 ss-10</strain>
    </source>
</reference>
<evidence type="ECO:0000313" key="1">
    <source>
        <dbReference type="EMBL" id="KIY68399.1"/>
    </source>
</evidence>
<dbReference type="Proteomes" id="UP000054007">
    <property type="component" value="Unassembled WGS sequence"/>
</dbReference>
<name>A0A0D7BDZ2_9AGAR</name>
<gene>
    <name evidence="1" type="ORF">CYLTODRAFT_421619</name>
</gene>